<name>D4BKF8_9ENTR</name>
<dbReference type="HOGENOM" id="CLU_2477779_0_0_6"/>
<evidence type="ECO:0000313" key="1">
    <source>
        <dbReference type="EMBL" id="EFE05589.1"/>
    </source>
</evidence>
<dbReference type="EMBL" id="ABWL02000031">
    <property type="protein sequence ID" value="EFE05589.1"/>
    <property type="molecule type" value="Genomic_DNA"/>
</dbReference>
<dbReference type="RefSeq" id="WP_006688176.1">
    <property type="nucleotide sequence ID" value="NZ_GG730303.1"/>
</dbReference>
<dbReference type="AlphaFoldDB" id="D4BKF8"/>
<protein>
    <submittedName>
        <fullName evidence="1">Uncharacterized protein</fullName>
    </submittedName>
</protein>
<gene>
    <name evidence="1" type="ORF">CIT292_11035</name>
</gene>
<proteinExistence type="predicted"/>
<sequence>MELTSELKKLMIDCLFIAAQNKMLYEVDAIISALPLVIVDENDRILCESLCHIVSGGKSQELQSISVLSPELCERLRFFSNMLEKDI</sequence>
<reference evidence="1 2" key="1">
    <citation type="submission" date="2010-02" db="EMBL/GenBank/DDBJ databases">
        <authorList>
            <person name="Weinstock G."/>
            <person name="Sodergren E."/>
            <person name="Clifton S."/>
            <person name="Fulton L."/>
            <person name="Fulton B."/>
            <person name="Courtney L."/>
            <person name="Fronick C."/>
            <person name="Harrison M."/>
            <person name="Strong C."/>
            <person name="Farmer C."/>
            <person name="Delahaunty K."/>
            <person name="Markovic C."/>
            <person name="Hall O."/>
            <person name="Minx P."/>
            <person name="Tomlinson C."/>
            <person name="Mitreva M."/>
            <person name="Nelson J."/>
            <person name="Hou S."/>
            <person name="Wollam A."/>
            <person name="Pepin K.H."/>
            <person name="Johnson M."/>
            <person name="Bhonagiri V."/>
            <person name="Zhang X."/>
            <person name="Suruliraj S."/>
            <person name="Warren W."/>
            <person name="Chinwalla A."/>
            <person name="Mardis E.R."/>
            <person name="Wilson R.K."/>
        </authorList>
    </citation>
    <scope>NUCLEOTIDE SEQUENCE [LARGE SCALE GENOMIC DNA]</scope>
    <source>
        <strain evidence="1 2">ATCC 29220</strain>
    </source>
</reference>
<dbReference type="Proteomes" id="UP000003880">
    <property type="component" value="Unassembled WGS sequence"/>
</dbReference>
<accession>D4BKF8</accession>
<evidence type="ECO:0000313" key="2">
    <source>
        <dbReference type="Proteomes" id="UP000003880"/>
    </source>
</evidence>
<comment type="caution">
    <text evidence="1">The sequence shown here is derived from an EMBL/GenBank/DDBJ whole genome shotgun (WGS) entry which is preliminary data.</text>
</comment>
<organism evidence="1 2">
    <name type="scientific">Citrobacter youngae ATCC 29220</name>
    <dbReference type="NCBI Taxonomy" id="500640"/>
    <lineage>
        <taxon>Bacteria</taxon>
        <taxon>Pseudomonadati</taxon>
        <taxon>Pseudomonadota</taxon>
        <taxon>Gammaproteobacteria</taxon>
        <taxon>Enterobacterales</taxon>
        <taxon>Enterobacteriaceae</taxon>
        <taxon>Citrobacter</taxon>
        <taxon>Citrobacter freundii complex</taxon>
    </lineage>
</organism>